<dbReference type="EMBL" id="CP029347">
    <property type="protein sequence ID" value="AWL10839.1"/>
    <property type="molecule type" value="Genomic_DNA"/>
</dbReference>
<organism evidence="2 3">
    <name type="scientific">Saliniradius amylolyticus</name>
    <dbReference type="NCBI Taxonomy" id="2183582"/>
    <lineage>
        <taxon>Bacteria</taxon>
        <taxon>Pseudomonadati</taxon>
        <taxon>Pseudomonadota</taxon>
        <taxon>Gammaproteobacteria</taxon>
        <taxon>Alteromonadales</taxon>
        <taxon>Alteromonadaceae</taxon>
        <taxon>Saliniradius</taxon>
    </lineage>
</organism>
<reference evidence="2 3" key="1">
    <citation type="submission" date="2018-05" db="EMBL/GenBank/DDBJ databases">
        <title>Salinimonas sp. HMF8227 Genome sequencing and assembly.</title>
        <authorList>
            <person name="Kang H."/>
            <person name="Kang J."/>
            <person name="Cha I."/>
            <person name="Kim H."/>
            <person name="Joh K."/>
        </authorList>
    </citation>
    <scope>NUCLEOTIDE SEQUENCE [LARGE SCALE GENOMIC DNA]</scope>
    <source>
        <strain evidence="2 3">HMF8227</strain>
    </source>
</reference>
<keyword evidence="2" id="KW-0808">Transferase</keyword>
<dbReference type="Proteomes" id="UP000245728">
    <property type="component" value="Chromosome"/>
</dbReference>
<dbReference type="Gene3D" id="3.40.50.150">
    <property type="entry name" value="Vaccinia Virus protein VP39"/>
    <property type="match status" value="1"/>
</dbReference>
<dbReference type="GO" id="GO:0006596">
    <property type="term" value="P:polyamine biosynthetic process"/>
    <property type="evidence" value="ECO:0007669"/>
    <property type="project" value="UniProtKB-KW"/>
</dbReference>
<dbReference type="SUPFAM" id="SSF53335">
    <property type="entry name" value="S-adenosyl-L-methionine-dependent methyltransferases"/>
    <property type="match status" value="1"/>
</dbReference>
<evidence type="ECO:0000256" key="1">
    <source>
        <dbReference type="ARBA" id="ARBA00023115"/>
    </source>
</evidence>
<sequence>MMAILAQSLIESYMRSPLFSLKQDLHHRQLLYWQQREQIAVYENDHYRWLTIGQTVQSVMARNKPSCPVLPHLHAMAMALFAAPNAKMIMELGLGGGALARLLPKTHPQARLTSVELSPTVIDCFRRFFNPEACVSQVIQADGCKQIVKTTNLELLFVDIFQSSQLPPAMEQPEFYRHCLNALNHNGVLCLNLLPQNALLVRNLKQLLLQLTGHPPWVFRVPGYRNAILVAGKKPLGTITEQAKNLKRFAQRHHLDLSLIEPVL</sequence>
<dbReference type="AlphaFoldDB" id="A0A2S2DZQ6"/>
<accession>A0A2S2DZQ6</accession>
<keyword evidence="3" id="KW-1185">Reference proteome</keyword>
<evidence type="ECO:0000313" key="2">
    <source>
        <dbReference type="EMBL" id="AWL10839.1"/>
    </source>
</evidence>
<dbReference type="PANTHER" id="PTHR43317">
    <property type="entry name" value="THERMOSPERMINE SYNTHASE ACAULIS5"/>
    <property type="match status" value="1"/>
</dbReference>
<dbReference type="PANTHER" id="PTHR43317:SF1">
    <property type="entry name" value="THERMOSPERMINE SYNTHASE ACAULIS5"/>
    <property type="match status" value="1"/>
</dbReference>
<dbReference type="GO" id="GO:0004766">
    <property type="term" value="F:spermidine synthase activity"/>
    <property type="evidence" value="ECO:0007669"/>
    <property type="project" value="UniProtKB-EC"/>
</dbReference>
<proteinExistence type="predicted"/>
<dbReference type="OrthoDB" id="5763385at2"/>
<keyword evidence="1" id="KW-0620">Polyamine biosynthesis</keyword>
<name>A0A2S2DZQ6_9ALTE</name>
<gene>
    <name evidence="2" type="primary">speE</name>
    <name evidence="2" type="ORF">HMF8227_00333</name>
</gene>
<dbReference type="EC" id="2.5.1.16" evidence="2"/>
<dbReference type="InterPro" id="IPR029063">
    <property type="entry name" value="SAM-dependent_MTases_sf"/>
</dbReference>
<dbReference type="Pfam" id="PF01564">
    <property type="entry name" value="Spermine_synth"/>
    <property type="match status" value="1"/>
</dbReference>
<evidence type="ECO:0000313" key="3">
    <source>
        <dbReference type="Proteomes" id="UP000245728"/>
    </source>
</evidence>
<dbReference type="KEGG" id="salh:HMF8227_00333"/>
<protein>
    <submittedName>
        <fullName evidence="2">Spermidine synthase</fullName>
        <ecNumber evidence="2">2.5.1.16</ecNumber>
    </submittedName>
</protein>